<feature type="domain" description="Nudix hydrolase" evidence="4">
    <location>
        <begin position="183"/>
        <end position="312"/>
    </location>
</feature>
<dbReference type="SUPFAM" id="SSF55811">
    <property type="entry name" value="Nudix"/>
    <property type="match status" value="1"/>
</dbReference>
<dbReference type="FunFam" id="3.40.630.30:FF:000016">
    <property type="entry name" value="nudix hydrolase 2"/>
    <property type="match status" value="1"/>
</dbReference>
<dbReference type="PRINTS" id="PR01356">
    <property type="entry name" value="GFGPROTEIN"/>
</dbReference>
<evidence type="ECO:0000256" key="2">
    <source>
        <dbReference type="ARBA" id="ARBA00022723"/>
    </source>
</evidence>
<accession>A0A8J4RK01</accession>
<dbReference type="GO" id="GO:0051287">
    <property type="term" value="F:NAD binding"/>
    <property type="evidence" value="ECO:0007669"/>
    <property type="project" value="TreeGrafter"/>
</dbReference>
<dbReference type="PANTHER" id="PTHR13994:SF53">
    <property type="entry name" value="NUDIX HYDROLASE 8-LIKE"/>
    <property type="match status" value="1"/>
</dbReference>
<evidence type="ECO:0000313" key="5">
    <source>
        <dbReference type="EMBL" id="KAF3966274.1"/>
    </source>
</evidence>
<name>A0A8J4RK01_9ROSI</name>
<organism evidence="5 6">
    <name type="scientific">Castanea mollissima</name>
    <name type="common">Chinese chestnut</name>
    <dbReference type="NCBI Taxonomy" id="60419"/>
    <lineage>
        <taxon>Eukaryota</taxon>
        <taxon>Viridiplantae</taxon>
        <taxon>Streptophyta</taxon>
        <taxon>Embryophyta</taxon>
        <taxon>Tracheophyta</taxon>
        <taxon>Spermatophyta</taxon>
        <taxon>Magnoliopsida</taxon>
        <taxon>eudicotyledons</taxon>
        <taxon>Gunneridae</taxon>
        <taxon>Pentapetalae</taxon>
        <taxon>rosids</taxon>
        <taxon>fabids</taxon>
        <taxon>Fagales</taxon>
        <taxon>Fagaceae</taxon>
        <taxon>Castanea</taxon>
    </lineage>
</organism>
<dbReference type="Pfam" id="PF00293">
    <property type="entry name" value="NUDIX"/>
    <property type="match status" value="1"/>
</dbReference>
<dbReference type="InterPro" id="IPR015797">
    <property type="entry name" value="NUDIX_hydrolase-like_dom_sf"/>
</dbReference>
<evidence type="ECO:0000256" key="1">
    <source>
        <dbReference type="ARBA" id="ARBA00005582"/>
    </source>
</evidence>
<sequence>MVMMAAVVDACQWSGFCIQRLIEQPRSSGAKDCSFKCLSKGFLQKSILSTTSSTQLKSSTVPLHGGSYVHKKKGIHVLSPNISSPSMRVELLDAWDDDYDGVIINPESLPLCANAFALALRASLSNWKLKGKKGVWLKILLDQADLVPIAIQEGFNYHHAESGYVMLTYWIPNEPSMLPASPSHQIGVGGFVLNDKREVLVVKEKCPCSCSGLWKLPTGYINKSEDVFTGAIREVKEETGVDTIFLELVAFRHAHLVAFENSDLLFVCMLKPLSFEITIDEKEIQAAKWMPIDELIGQPFYQEDHMSKKVIDICMSAYEDRYSGFIANQLTSKIDGKLSYLYYNDSNKN</sequence>
<proteinExistence type="inferred from homology"/>
<dbReference type="PROSITE" id="PS51462">
    <property type="entry name" value="NUDIX"/>
    <property type="match status" value="1"/>
</dbReference>
<reference evidence="5" key="1">
    <citation type="submission" date="2020-03" db="EMBL/GenBank/DDBJ databases">
        <title>Castanea mollissima Vanexum genome sequencing.</title>
        <authorList>
            <person name="Staton M."/>
        </authorList>
    </citation>
    <scope>NUCLEOTIDE SEQUENCE</scope>
    <source>
        <tissue evidence="5">Leaf</tissue>
    </source>
</reference>
<protein>
    <recommendedName>
        <fullName evidence="4">Nudix hydrolase domain-containing protein</fullName>
    </recommendedName>
</protein>
<keyword evidence="6" id="KW-1185">Reference proteome</keyword>
<comment type="caution">
    <text evidence="5">The sequence shown here is derived from an EMBL/GenBank/DDBJ whole genome shotgun (WGS) entry which is preliminary data.</text>
</comment>
<dbReference type="PROSITE" id="PS00893">
    <property type="entry name" value="NUDIX_BOX"/>
    <property type="match status" value="1"/>
</dbReference>
<evidence type="ECO:0000313" key="6">
    <source>
        <dbReference type="Proteomes" id="UP000737018"/>
    </source>
</evidence>
<keyword evidence="2" id="KW-0479">Metal-binding</keyword>
<dbReference type="InterPro" id="IPR020084">
    <property type="entry name" value="NUDIX_hydrolase_CS"/>
</dbReference>
<dbReference type="PANTHER" id="PTHR13994">
    <property type="entry name" value="NUDIX HYDROLASE RELATED"/>
    <property type="match status" value="1"/>
</dbReference>
<dbReference type="GO" id="GO:0046872">
    <property type="term" value="F:metal ion binding"/>
    <property type="evidence" value="ECO:0007669"/>
    <property type="project" value="UniProtKB-KW"/>
</dbReference>
<dbReference type="EMBL" id="JRKL02001064">
    <property type="protein sequence ID" value="KAF3966274.1"/>
    <property type="molecule type" value="Genomic_DNA"/>
</dbReference>
<dbReference type="Proteomes" id="UP000737018">
    <property type="component" value="Unassembled WGS sequence"/>
</dbReference>
<dbReference type="CDD" id="cd04670">
    <property type="entry name" value="NUDIX_ASFGF2_Nudt6"/>
    <property type="match status" value="1"/>
</dbReference>
<dbReference type="InterPro" id="IPR003293">
    <property type="entry name" value="Nudix_hydrolase6-like"/>
</dbReference>
<dbReference type="GO" id="GO:0047631">
    <property type="term" value="F:ADP-ribose diphosphatase activity"/>
    <property type="evidence" value="ECO:0007669"/>
    <property type="project" value="TreeGrafter"/>
</dbReference>
<dbReference type="GO" id="GO:0035529">
    <property type="term" value="F:NADH pyrophosphatase activity"/>
    <property type="evidence" value="ECO:0007669"/>
    <property type="project" value="TreeGrafter"/>
</dbReference>
<dbReference type="AlphaFoldDB" id="A0A8J4RK01"/>
<dbReference type="Gene3D" id="3.40.630.30">
    <property type="match status" value="1"/>
</dbReference>
<comment type="similarity">
    <text evidence="1">Belongs to the Nudix hydrolase family.</text>
</comment>
<dbReference type="OrthoDB" id="447842at2759"/>
<keyword evidence="3" id="KW-0378">Hydrolase</keyword>
<dbReference type="Gene3D" id="3.90.79.10">
    <property type="entry name" value="Nucleoside Triphosphate Pyrophosphohydrolase"/>
    <property type="match status" value="1"/>
</dbReference>
<dbReference type="InterPro" id="IPR040618">
    <property type="entry name" value="Pre-Nudix"/>
</dbReference>
<gene>
    <name evidence="5" type="ORF">CMV_009610</name>
</gene>
<dbReference type="InterPro" id="IPR000086">
    <property type="entry name" value="NUDIX_hydrolase_dom"/>
</dbReference>
<dbReference type="Pfam" id="PF18290">
    <property type="entry name" value="Nudix_hydro"/>
    <property type="match status" value="1"/>
</dbReference>
<evidence type="ECO:0000256" key="3">
    <source>
        <dbReference type="ARBA" id="ARBA00022801"/>
    </source>
</evidence>
<evidence type="ECO:0000259" key="4">
    <source>
        <dbReference type="PROSITE" id="PS51462"/>
    </source>
</evidence>
<dbReference type="FunFam" id="3.90.79.10:FF:000015">
    <property type="entry name" value="Nudix hydrolase 8"/>
    <property type="match status" value="1"/>
</dbReference>